<dbReference type="EMBL" id="BARU01022711">
    <property type="protein sequence ID" value="GAH59839.1"/>
    <property type="molecule type" value="Genomic_DNA"/>
</dbReference>
<dbReference type="InterPro" id="IPR036116">
    <property type="entry name" value="FN3_sf"/>
</dbReference>
<name>X1I181_9ZZZZ</name>
<evidence type="ECO:0000259" key="1">
    <source>
        <dbReference type="PROSITE" id="PS50853"/>
    </source>
</evidence>
<proteinExistence type="predicted"/>
<protein>
    <recommendedName>
        <fullName evidence="1">Fibronectin type-III domain-containing protein</fullName>
    </recommendedName>
</protein>
<gene>
    <name evidence="2" type="ORF">S03H2_36950</name>
</gene>
<feature type="non-terminal residue" evidence="2">
    <location>
        <position position="1"/>
    </location>
</feature>
<dbReference type="AlphaFoldDB" id="X1I181"/>
<evidence type="ECO:0000313" key="2">
    <source>
        <dbReference type="EMBL" id="GAH59839.1"/>
    </source>
</evidence>
<dbReference type="Pfam" id="PF00041">
    <property type="entry name" value="fn3"/>
    <property type="match status" value="1"/>
</dbReference>
<accession>X1I181</accession>
<dbReference type="Gene3D" id="2.60.40.4070">
    <property type="match status" value="1"/>
</dbReference>
<dbReference type="PROSITE" id="PS50853">
    <property type="entry name" value="FN3"/>
    <property type="match status" value="1"/>
</dbReference>
<feature type="domain" description="Fibronectin type-III" evidence="1">
    <location>
        <begin position="81"/>
        <end position="176"/>
    </location>
</feature>
<dbReference type="SMART" id="SM00060">
    <property type="entry name" value="FN3"/>
    <property type="match status" value="1"/>
</dbReference>
<reference evidence="2" key="1">
    <citation type="journal article" date="2014" name="Front. Microbiol.">
        <title>High frequency of phylogenetically diverse reductive dehalogenase-homologous genes in deep subseafloor sedimentary metagenomes.</title>
        <authorList>
            <person name="Kawai M."/>
            <person name="Futagami T."/>
            <person name="Toyoda A."/>
            <person name="Takaki Y."/>
            <person name="Nishi S."/>
            <person name="Hori S."/>
            <person name="Arai W."/>
            <person name="Tsubouchi T."/>
            <person name="Morono Y."/>
            <person name="Uchiyama I."/>
            <person name="Ito T."/>
            <person name="Fujiyama A."/>
            <person name="Inagaki F."/>
            <person name="Takami H."/>
        </authorList>
    </citation>
    <scope>NUCLEOTIDE SEQUENCE</scope>
    <source>
        <strain evidence="2">Expedition CK06-06</strain>
    </source>
</reference>
<dbReference type="InterPro" id="IPR013783">
    <property type="entry name" value="Ig-like_fold"/>
</dbReference>
<dbReference type="Gene3D" id="2.60.40.10">
    <property type="entry name" value="Immunoglobulins"/>
    <property type="match status" value="1"/>
</dbReference>
<sequence length="274" mass="30387">DTPTQGLPTVLIGDTEWMLLDTVHARSDILYHREVPTFVDSNHTGLNLSYFRISAQPTDSLLTSFSVSASGYSVDNLVPTTPTNLSSVIVGADSVRLTWEPSPDSDLQGYRVYRGQSQNFLPTQANLYHAATTDTFFHDTGLQPGDRFYYRVAAIDYNGNYSDLTDAVFGSGLPEAFALKQNYPNPFNLSTTLRFDLPRLTRVSIIVYDLRGREVVRLFNGLHPSGCCHQVEWDGQSADGRELPSGVYFARMVIPPSEGGTPGFAHNIKMLLLR</sequence>
<dbReference type="SUPFAM" id="SSF49265">
    <property type="entry name" value="Fibronectin type III"/>
    <property type="match status" value="1"/>
</dbReference>
<organism evidence="2">
    <name type="scientific">marine sediment metagenome</name>
    <dbReference type="NCBI Taxonomy" id="412755"/>
    <lineage>
        <taxon>unclassified sequences</taxon>
        <taxon>metagenomes</taxon>
        <taxon>ecological metagenomes</taxon>
    </lineage>
</organism>
<dbReference type="InterPro" id="IPR003961">
    <property type="entry name" value="FN3_dom"/>
</dbReference>
<dbReference type="CDD" id="cd00063">
    <property type="entry name" value="FN3"/>
    <property type="match status" value="1"/>
</dbReference>
<comment type="caution">
    <text evidence="2">The sequence shown here is derived from an EMBL/GenBank/DDBJ whole genome shotgun (WGS) entry which is preliminary data.</text>
</comment>